<gene>
    <name evidence="1" type="ORF">PFISCL1PPCAC_4172</name>
</gene>
<organism evidence="1 2">
    <name type="scientific">Pristionchus fissidentatus</name>
    <dbReference type="NCBI Taxonomy" id="1538716"/>
    <lineage>
        <taxon>Eukaryota</taxon>
        <taxon>Metazoa</taxon>
        <taxon>Ecdysozoa</taxon>
        <taxon>Nematoda</taxon>
        <taxon>Chromadorea</taxon>
        <taxon>Rhabditida</taxon>
        <taxon>Rhabditina</taxon>
        <taxon>Diplogasteromorpha</taxon>
        <taxon>Diplogasteroidea</taxon>
        <taxon>Neodiplogasteridae</taxon>
        <taxon>Pristionchus</taxon>
    </lineage>
</organism>
<feature type="non-terminal residue" evidence="1">
    <location>
        <position position="63"/>
    </location>
</feature>
<proteinExistence type="predicted"/>
<name>A0AAV5V000_9BILA</name>
<evidence type="ECO:0000313" key="1">
    <source>
        <dbReference type="EMBL" id="GMT12875.1"/>
    </source>
</evidence>
<protein>
    <submittedName>
        <fullName evidence="1">Uncharacterized protein</fullName>
    </submittedName>
</protein>
<comment type="caution">
    <text evidence="1">The sequence shown here is derived from an EMBL/GenBank/DDBJ whole genome shotgun (WGS) entry which is preliminary data.</text>
</comment>
<accession>A0AAV5V000</accession>
<evidence type="ECO:0000313" key="2">
    <source>
        <dbReference type="Proteomes" id="UP001432322"/>
    </source>
</evidence>
<sequence length="63" mass="7425">LLIGQNRNNDERHSCINGLRRTPLATMSDECGEARVMQHIPLRHPRRFDQVRNSRGYLVLWLL</sequence>
<dbReference type="Proteomes" id="UP001432322">
    <property type="component" value="Unassembled WGS sequence"/>
</dbReference>
<dbReference type="AlphaFoldDB" id="A0AAV5V000"/>
<reference evidence="1" key="1">
    <citation type="submission" date="2023-10" db="EMBL/GenBank/DDBJ databases">
        <title>Genome assembly of Pristionchus species.</title>
        <authorList>
            <person name="Yoshida K."/>
            <person name="Sommer R.J."/>
        </authorList>
    </citation>
    <scope>NUCLEOTIDE SEQUENCE</scope>
    <source>
        <strain evidence="1">RS5133</strain>
    </source>
</reference>
<keyword evidence="2" id="KW-1185">Reference proteome</keyword>
<feature type="non-terminal residue" evidence="1">
    <location>
        <position position="1"/>
    </location>
</feature>
<dbReference type="EMBL" id="BTSY01000002">
    <property type="protein sequence ID" value="GMT12875.1"/>
    <property type="molecule type" value="Genomic_DNA"/>
</dbReference>